<keyword evidence="2" id="KW-1185">Reference proteome</keyword>
<dbReference type="EMBL" id="CP001739">
    <property type="protein sequence ID" value="ACZ07271.1"/>
    <property type="molecule type" value="Genomic_DNA"/>
</dbReference>
<dbReference type="Proteomes" id="UP000000845">
    <property type="component" value="Chromosome"/>
</dbReference>
<sequence>MLNEFSLSRGRAMINFTLKYCDTSEKLLDSYGFRKVVEVFVRRLKKREGLIYNFYLDAFHTDDALSDAMIEVFKLLTVFDIEEVLKVDNKYSVFFEDKSLFIELIELLYGYWRRLERFTIVRNKRLGEGLQSVRFSQANNNFNELVLATYRRIEETVMGYKHRVYRQLNAGANAGLTLNDISWNCPIEYRGLSRIPFIGSVILHPPFISYSKRNTREGLFQKHNKNPLENIVLNEDDWFVYPAKVGDLLTFVFFHKDFMAHGLTLANLFELAKESEYIGKKPDMIYLFGYPDGENEKRTFYHKDTKNDILIGYANYTDEIDYFGYMKKMLLTLHNIKKIDEGDLPIHGAMVNIVLRNGKESNIVIMGDSGAGKSESLEAFRTLNEKYIKHMRIIFDDMGFLKLENDGKIKGYGTEIGAFVRVDDLESGYAFEQLDRGIFTNPDKINARVTIPVSTYEIISKGYEVDIMLYANNYEDSEKKIKFFEDVDQAIDVFEAGARKAKGTTSEKGLVKSYFANPFGAIQERETNEKLVREYFHKMAEQGVQIGEINTSLAIEGKEKDGPRNAAEELFQLINQ</sequence>
<evidence type="ECO:0008006" key="3">
    <source>
        <dbReference type="Google" id="ProtNLM"/>
    </source>
</evidence>
<reference evidence="1 2" key="2">
    <citation type="journal article" date="2010" name="Stand. Genomic Sci.">
        <title>Complete genome sequence of Sebaldella termitidis type strain (NCTC 11300).</title>
        <authorList>
            <person name="Harmon-Smith M."/>
            <person name="Celia L."/>
            <person name="Chertkov O."/>
            <person name="Lapidus A."/>
            <person name="Copeland A."/>
            <person name="Glavina Del Rio T."/>
            <person name="Nolan M."/>
            <person name="Lucas S."/>
            <person name="Tice H."/>
            <person name="Cheng J.F."/>
            <person name="Han C."/>
            <person name="Detter J.C."/>
            <person name="Bruce D."/>
            <person name="Goodwin L."/>
            <person name="Pitluck S."/>
            <person name="Pati A."/>
            <person name="Liolios K."/>
            <person name="Ivanova N."/>
            <person name="Mavromatis K."/>
            <person name="Mikhailova N."/>
            <person name="Chen A."/>
            <person name="Palaniappan K."/>
            <person name="Land M."/>
            <person name="Hauser L."/>
            <person name="Chang Y.J."/>
            <person name="Jeffries C.D."/>
            <person name="Brettin T."/>
            <person name="Goker M."/>
            <person name="Beck B."/>
            <person name="Bristow J."/>
            <person name="Eisen J.A."/>
            <person name="Markowitz V."/>
            <person name="Hugenholtz P."/>
            <person name="Kyrpides N.C."/>
            <person name="Klenk H.P."/>
            <person name="Chen F."/>
        </authorList>
    </citation>
    <scope>NUCLEOTIDE SEQUENCE [LARGE SCALE GENOMIC DNA]</scope>
    <source>
        <strain evidence="2">ATCC 33386 / NCTC 11300</strain>
    </source>
</reference>
<dbReference type="eggNOG" id="COG0444">
    <property type="taxonomic scope" value="Bacteria"/>
</dbReference>
<proteinExistence type="predicted"/>
<protein>
    <recommendedName>
        <fullName evidence="3">Phosphoenolpyruvate carboxykinase</fullName>
    </recommendedName>
</protein>
<organism evidence="1 2">
    <name type="scientific">Sebaldella termitidis (strain ATCC 33386 / NCTC 11300)</name>
    <dbReference type="NCBI Taxonomy" id="526218"/>
    <lineage>
        <taxon>Bacteria</taxon>
        <taxon>Fusobacteriati</taxon>
        <taxon>Fusobacteriota</taxon>
        <taxon>Fusobacteriia</taxon>
        <taxon>Fusobacteriales</taxon>
        <taxon>Leptotrichiaceae</taxon>
        <taxon>Sebaldella</taxon>
    </lineage>
</organism>
<dbReference type="SUPFAM" id="SSF53795">
    <property type="entry name" value="PEP carboxykinase-like"/>
    <property type="match status" value="1"/>
</dbReference>
<dbReference type="HOGENOM" id="CLU_468285_0_0_0"/>
<evidence type="ECO:0000313" key="1">
    <source>
        <dbReference type="EMBL" id="ACZ07271.1"/>
    </source>
</evidence>
<evidence type="ECO:0000313" key="2">
    <source>
        <dbReference type="Proteomes" id="UP000000845"/>
    </source>
</evidence>
<dbReference type="KEGG" id="str:Sterm_0387"/>
<accession>D1AM03</accession>
<dbReference type="RefSeq" id="WP_012859870.1">
    <property type="nucleotide sequence ID" value="NC_013517.1"/>
</dbReference>
<gene>
    <name evidence="1" type="ordered locus">Sterm_0387</name>
</gene>
<dbReference type="STRING" id="526218.Sterm_0387"/>
<name>D1AM03_SEBTE</name>
<dbReference type="AlphaFoldDB" id="D1AM03"/>
<reference evidence="2" key="1">
    <citation type="submission" date="2009-09" db="EMBL/GenBank/DDBJ databases">
        <title>The complete chromosome of Sebaldella termitidis ATCC 33386.</title>
        <authorList>
            <consortium name="US DOE Joint Genome Institute (JGI-PGF)"/>
            <person name="Lucas S."/>
            <person name="Copeland A."/>
            <person name="Lapidus A."/>
            <person name="Glavina del Rio T."/>
            <person name="Dalin E."/>
            <person name="Tice H."/>
            <person name="Bruce D."/>
            <person name="Goodwin L."/>
            <person name="Pitluck S."/>
            <person name="Kyrpides N."/>
            <person name="Mavromatis K."/>
            <person name="Ivanova N."/>
            <person name="Mikhailova N."/>
            <person name="Sims D."/>
            <person name="Meincke L."/>
            <person name="Brettin T."/>
            <person name="Detter J.C."/>
            <person name="Han C."/>
            <person name="Larimer F."/>
            <person name="Land M."/>
            <person name="Hauser L."/>
            <person name="Markowitz V."/>
            <person name="Cheng J.F."/>
            <person name="Hugenholtz P."/>
            <person name="Woyke T."/>
            <person name="Wu D."/>
            <person name="Eisen J.A."/>
        </authorList>
    </citation>
    <scope>NUCLEOTIDE SEQUENCE [LARGE SCALE GENOMIC DNA]</scope>
    <source>
        <strain evidence="2">ATCC 33386 / NCTC 11300</strain>
    </source>
</reference>